<proteinExistence type="predicted"/>
<organism evidence="2 3">
    <name type="scientific">Parachaetomium inaequale</name>
    <dbReference type="NCBI Taxonomy" id="2588326"/>
    <lineage>
        <taxon>Eukaryota</taxon>
        <taxon>Fungi</taxon>
        <taxon>Dikarya</taxon>
        <taxon>Ascomycota</taxon>
        <taxon>Pezizomycotina</taxon>
        <taxon>Sordariomycetes</taxon>
        <taxon>Sordariomycetidae</taxon>
        <taxon>Sordariales</taxon>
        <taxon>Chaetomiaceae</taxon>
        <taxon>Parachaetomium</taxon>
    </lineage>
</organism>
<protein>
    <submittedName>
        <fullName evidence="2">Uncharacterized protein</fullName>
    </submittedName>
</protein>
<sequence>MDKVKHTLKKGLEKVGRTELGTRQEDRKPAFETAWTTSRSQHANMTGGPDPSLAREAHIGHPTGLPSKNTMTPPTNKPKYY</sequence>
<feature type="compositionally biased region" description="Polar residues" evidence="1">
    <location>
        <begin position="34"/>
        <end position="44"/>
    </location>
</feature>
<dbReference type="Proteomes" id="UP001303115">
    <property type="component" value="Unassembled WGS sequence"/>
</dbReference>
<name>A0AAN6PB51_9PEZI</name>
<gene>
    <name evidence="2" type="ORF">C8A01DRAFT_40454</name>
</gene>
<feature type="region of interest" description="Disordered" evidence="1">
    <location>
        <begin position="1"/>
        <end position="81"/>
    </location>
</feature>
<reference evidence="3" key="1">
    <citation type="journal article" date="2023" name="Mol. Phylogenet. Evol.">
        <title>Genome-scale phylogeny and comparative genomics of the fungal order Sordariales.</title>
        <authorList>
            <person name="Hensen N."/>
            <person name="Bonometti L."/>
            <person name="Westerberg I."/>
            <person name="Brannstrom I.O."/>
            <person name="Guillou S."/>
            <person name="Cros-Aarteil S."/>
            <person name="Calhoun S."/>
            <person name="Haridas S."/>
            <person name="Kuo A."/>
            <person name="Mondo S."/>
            <person name="Pangilinan J."/>
            <person name="Riley R."/>
            <person name="LaButti K."/>
            <person name="Andreopoulos B."/>
            <person name="Lipzen A."/>
            <person name="Chen C."/>
            <person name="Yan M."/>
            <person name="Daum C."/>
            <person name="Ng V."/>
            <person name="Clum A."/>
            <person name="Steindorff A."/>
            <person name="Ohm R.A."/>
            <person name="Martin F."/>
            <person name="Silar P."/>
            <person name="Natvig D.O."/>
            <person name="Lalanne C."/>
            <person name="Gautier V."/>
            <person name="Ament-Velasquez S.L."/>
            <person name="Kruys A."/>
            <person name="Hutchinson M.I."/>
            <person name="Powell A.J."/>
            <person name="Barry K."/>
            <person name="Miller A.N."/>
            <person name="Grigoriev I.V."/>
            <person name="Debuchy R."/>
            <person name="Gladieux P."/>
            <person name="Hiltunen Thoren M."/>
            <person name="Johannesson H."/>
        </authorList>
    </citation>
    <scope>NUCLEOTIDE SEQUENCE [LARGE SCALE GENOMIC DNA]</scope>
    <source>
        <strain evidence="3">CBS 284.82</strain>
    </source>
</reference>
<accession>A0AAN6PB51</accession>
<evidence type="ECO:0000256" key="1">
    <source>
        <dbReference type="SAM" id="MobiDB-lite"/>
    </source>
</evidence>
<evidence type="ECO:0000313" key="2">
    <source>
        <dbReference type="EMBL" id="KAK4033096.1"/>
    </source>
</evidence>
<comment type="caution">
    <text evidence="2">The sequence shown here is derived from an EMBL/GenBank/DDBJ whole genome shotgun (WGS) entry which is preliminary data.</text>
</comment>
<feature type="compositionally biased region" description="Basic and acidic residues" evidence="1">
    <location>
        <begin position="1"/>
        <end position="30"/>
    </location>
</feature>
<dbReference type="EMBL" id="MU854552">
    <property type="protein sequence ID" value="KAK4033096.1"/>
    <property type="molecule type" value="Genomic_DNA"/>
</dbReference>
<keyword evidence="3" id="KW-1185">Reference proteome</keyword>
<dbReference type="AlphaFoldDB" id="A0AAN6PB51"/>
<evidence type="ECO:0000313" key="3">
    <source>
        <dbReference type="Proteomes" id="UP001303115"/>
    </source>
</evidence>